<feature type="compositionally biased region" description="Gly residues" evidence="1">
    <location>
        <begin position="1"/>
        <end position="17"/>
    </location>
</feature>
<dbReference type="AlphaFoldDB" id="A0A0E0L5D7"/>
<proteinExistence type="predicted"/>
<dbReference type="Gramene" id="OPUNC05G22440.1">
    <property type="protein sequence ID" value="OPUNC05G22440.1"/>
    <property type="gene ID" value="OPUNC05G22440"/>
</dbReference>
<evidence type="ECO:0000313" key="3">
    <source>
        <dbReference type="Proteomes" id="UP000026962"/>
    </source>
</evidence>
<evidence type="ECO:0000256" key="1">
    <source>
        <dbReference type="SAM" id="MobiDB-lite"/>
    </source>
</evidence>
<keyword evidence="3" id="KW-1185">Reference proteome</keyword>
<dbReference type="EnsemblPlants" id="OPUNC05G22440.1">
    <property type="protein sequence ID" value="OPUNC05G22440.1"/>
    <property type="gene ID" value="OPUNC05G22440"/>
</dbReference>
<reference evidence="2" key="1">
    <citation type="submission" date="2015-04" db="UniProtKB">
        <authorList>
            <consortium name="EnsemblPlants"/>
        </authorList>
    </citation>
    <scope>IDENTIFICATION</scope>
</reference>
<evidence type="ECO:0000313" key="2">
    <source>
        <dbReference type="EnsemblPlants" id="OPUNC05G22440.1"/>
    </source>
</evidence>
<dbReference type="HOGENOM" id="CLU_1550045_0_0_1"/>
<feature type="region of interest" description="Disordered" evidence="1">
    <location>
        <begin position="1"/>
        <end position="27"/>
    </location>
</feature>
<protein>
    <submittedName>
        <fullName evidence="2">Uncharacterized protein</fullName>
    </submittedName>
</protein>
<reference evidence="2" key="2">
    <citation type="submission" date="2018-05" db="EMBL/GenBank/DDBJ databases">
        <title>OpunRS2 (Oryza punctata Reference Sequence Version 2).</title>
        <authorList>
            <person name="Zhang J."/>
            <person name="Kudrna D."/>
            <person name="Lee S."/>
            <person name="Talag J."/>
            <person name="Welchert J."/>
            <person name="Wing R.A."/>
        </authorList>
    </citation>
    <scope>NUCLEOTIDE SEQUENCE [LARGE SCALE GENOMIC DNA]</scope>
</reference>
<sequence length="173" mass="17891">MVGRGDGVRGASGGGGRHGVRPVAEGDRRLGSGEAVVMMRATGGSGGNSSPLIEGRMALSATIRVERNGFDDPVGEAVMLLGSVEGSVEAALQGGLLLARRLTVGHWSVVVRRRASNDGAINVPPIYMGRTSAAIPFQPNISRLHVGGNSVPAWAVRASSSPKFGGDERLYYV</sequence>
<organism evidence="2">
    <name type="scientific">Oryza punctata</name>
    <name type="common">Red rice</name>
    <dbReference type="NCBI Taxonomy" id="4537"/>
    <lineage>
        <taxon>Eukaryota</taxon>
        <taxon>Viridiplantae</taxon>
        <taxon>Streptophyta</taxon>
        <taxon>Embryophyta</taxon>
        <taxon>Tracheophyta</taxon>
        <taxon>Spermatophyta</taxon>
        <taxon>Magnoliopsida</taxon>
        <taxon>Liliopsida</taxon>
        <taxon>Poales</taxon>
        <taxon>Poaceae</taxon>
        <taxon>BOP clade</taxon>
        <taxon>Oryzoideae</taxon>
        <taxon>Oryzeae</taxon>
        <taxon>Oryzinae</taxon>
        <taxon>Oryza</taxon>
    </lineage>
</organism>
<accession>A0A0E0L5D7</accession>
<name>A0A0E0L5D7_ORYPU</name>
<dbReference type="Proteomes" id="UP000026962">
    <property type="component" value="Chromosome 5"/>
</dbReference>